<evidence type="ECO:0000313" key="3">
    <source>
        <dbReference type="Proteomes" id="UP000284403"/>
    </source>
</evidence>
<dbReference type="OrthoDB" id="271139at2759"/>
<name>A0A3S5IU56_9TRYP</name>
<dbReference type="Proteomes" id="UP000284403">
    <property type="component" value="Unassembled WGS sequence"/>
</dbReference>
<dbReference type="GeneID" id="40316083"/>
<accession>A0A3S5IU56</accession>
<sequence length="171" mass="18516">MSGRVHPRVAKLYLEFVLLAPAFVSTAGAGRAVHFGRAFPVTAQTPSAAAPPPEVAASPASSAAYRAMVQKGFMAPPLVDPGTPEFARRLARGRWMLRQLQDTLAVKKYRAMHKRYCWASQKDFAELTELFGEAAARQLVVGLGNKDVFGFDEAAGDEAARVPNKRGSESR</sequence>
<organism evidence="2 3">
    <name type="scientific">Trypanosoma conorhini</name>
    <dbReference type="NCBI Taxonomy" id="83891"/>
    <lineage>
        <taxon>Eukaryota</taxon>
        <taxon>Discoba</taxon>
        <taxon>Euglenozoa</taxon>
        <taxon>Kinetoplastea</taxon>
        <taxon>Metakinetoplastina</taxon>
        <taxon>Trypanosomatida</taxon>
        <taxon>Trypanosomatidae</taxon>
        <taxon>Trypanosoma</taxon>
    </lineage>
</organism>
<keyword evidence="3" id="KW-1185">Reference proteome</keyword>
<proteinExistence type="predicted"/>
<feature type="signal peptide" evidence="1">
    <location>
        <begin position="1"/>
        <end position="32"/>
    </location>
</feature>
<feature type="chain" id="PRO_5018595041" evidence="1">
    <location>
        <begin position="33"/>
        <end position="171"/>
    </location>
</feature>
<reference evidence="2 3" key="1">
    <citation type="journal article" date="2018" name="BMC Genomics">
        <title>Genomic comparison of Trypanosoma conorhini and Trypanosoma rangeli to Trypanosoma cruzi strains of high and low virulence.</title>
        <authorList>
            <person name="Bradwell K.R."/>
            <person name="Koparde V.N."/>
            <person name="Matveyev A.V."/>
            <person name="Serrano M.G."/>
            <person name="Alves J.M."/>
            <person name="Parikh H."/>
            <person name="Huang B."/>
            <person name="Lee V."/>
            <person name="Espinosa-Alvarez O."/>
            <person name="Ortiz P.A."/>
            <person name="Costa-Martins A.G."/>
            <person name="Teixeira M.M."/>
            <person name="Buck G.A."/>
        </authorList>
    </citation>
    <scope>NUCLEOTIDE SEQUENCE [LARGE SCALE GENOMIC DNA]</scope>
    <source>
        <strain evidence="2 3">025E</strain>
    </source>
</reference>
<comment type="caution">
    <text evidence="2">The sequence shown here is derived from an EMBL/GenBank/DDBJ whole genome shotgun (WGS) entry which is preliminary data.</text>
</comment>
<gene>
    <name evidence="2" type="ORF">Tco025E_02472</name>
</gene>
<dbReference type="AlphaFoldDB" id="A0A3S5IU56"/>
<dbReference type="RefSeq" id="XP_029230492.1">
    <property type="nucleotide sequence ID" value="XM_029369397.1"/>
</dbReference>
<protein>
    <submittedName>
        <fullName evidence="2">Uncharacterized protein</fullName>
    </submittedName>
</protein>
<evidence type="ECO:0000313" key="2">
    <source>
        <dbReference type="EMBL" id="RNF24645.1"/>
    </source>
</evidence>
<dbReference type="EMBL" id="MKKU01000098">
    <property type="protein sequence ID" value="RNF24645.1"/>
    <property type="molecule type" value="Genomic_DNA"/>
</dbReference>
<evidence type="ECO:0000256" key="1">
    <source>
        <dbReference type="SAM" id="SignalP"/>
    </source>
</evidence>
<keyword evidence="1" id="KW-0732">Signal</keyword>